<dbReference type="EMBL" id="NBSH01000012">
    <property type="protein sequence ID" value="ORX35024.1"/>
    <property type="molecule type" value="Genomic_DNA"/>
</dbReference>
<proteinExistence type="inferred from homology"/>
<organism evidence="5 6">
    <name type="scientific">Kockovaella imperatae</name>
    <dbReference type="NCBI Taxonomy" id="4999"/>
    <lineage>
        <taxon>Eukaryota</taxon>
        <taxon>Fungi</taxon>
        <taxon>Dikarya</taxon>
        <taxon>Basidiomycota</taxon>
        <taxon>Agaricomycotina</taxon>
        <taxon>Tremellomycetes</taxon>
        <taxon>Tremellales</taxon>
        <taxon>Cuniculitremaceae</taxon>
        <taxon>Kockovaella</taxon>
    </lineage>
</organism>
<dbReference type="GeneID" id="33553748"/>
<dbReference type="Proteomes" id="UP000193218">
    <property type="component" value="Unassembled WGS sequence"/>
</dbReference>
<sequence>MDAPDVYTNTDEDYLAGTRKRSRPGTDPSDKHYEQVTDGAGRKVSNKPPNKPFLKAKAQREAHAARVADDAKRRAGQNPSSIPWGTIMLVFMFLPLLSQFSTGSWTFNLSPHIVPPIQKYWKTSPFNPNKIKLRQFTPERLARHDGSNPNLPLYLAIDGQVFDVSSNRRVYGPGGSYNFMTGKDASRAFITGCFETHQTHDLRGLSVEELKALDHWKSFFADHKSYALVGHVLNPDIDPSTPIPPPCDQDEQPGGTAPGSSHAGPHGPQVRPAPAQSPVEARPQAKGKAKGEL</sequence>
<evidence type="ECO:0000256" key="1">
    <source>
        <dbReference type="ARBA" id="ARBA00038357"/>
    </source>
</evidence>
<dbReference type="AlphaFoldDB" id="A0A1Y1UBW2"/>
<feature type="transmembrane region" description="Helical" evidence="3">
    <location>
        <begin position="82"/>
        <end position="100"/>
    </location>
</feature>
<dbReference type="GO" id="GO:0012505">
    <property type="term" value="C:endomembrane system"/>
    <property type="evidence" value="ECO:0007669"/>
    <property type="project" value="TreeGrafter"/>
</dbReference>
<keyword evidence="3" id="KW-0472">Membrane</keyword>
<gene>
    <name evidence="5" type="ORF">BD324DRAFT_113826</name>
</gene>
<dbReference type="InterPro" id="IPR001199">
    <property type="entry name" value="Cyt_B5-like_heme/steroid-bd"/>
</dbReference>
<dbReference type="RefSeq" id="XP_021869240.1">
    <property type="nucleotide sequence ID" value="XM_022011940.1"/>
</dbReference>
<dbReference type="InterPro" id="IPR050577">
    <property type="entry name" value="MAPR/NEUFC/NENF-like"/>
</dbReference>
<evidence type="ECO:0000259" key="4">
    <source>
        <dbReference type="SMART" id="SM01117"/>
    </source>
</evidence>
<dbReference type="InParanoid" id="A0A1Y1UBW2"/>
<comment type="similarity">
    <text evidence="1">Belongs to the cytochrome b5 family. MAPR subfamily.</text>
</comment>
<dbReference type="PANTHER" id="PTHR10281:SF76">
    <property type="entry name" value="CALCUTTA CUP-RELATED"/>
    <property type="match status" value="1"/>
</dbReference>
<dbReference type="SUPFAM" id="SSF55856">
    <property type="entry name" value="Cytochrome b5-like heme/steroid binding domain"/>
    <property type="match status" value="1"/>
</dbReference>
<dbReference type="Pfam" id="PF00173">
    <property type="entry name" value="Cyt-b5"/>
    <property type="match status" value="1"/>
</dbReference>
<dbReference type="GO" id="GO:0020037">
    <property type="term" value="F:heme binding"/>
    <property type="evidence" value="ECO:0007669"/>
    <property type="project" value="UniProtKB-ARBA"/>
</dbReference>
<feature type="region of interest" description="Disordered" evidence="2">
    <location>
        <begin position="237"/>
        <end position="293"/>
    </location>
</feature>
<keyword evidence="6" id="KW-1185">Reference proteome</keyword>
<evidence type="ECO:0000313" key="6">
    <source>
        <dbReference type="Proteomes" id="UP000193218"/>
    </source>
</evidence>
<reference evidence="5 6" key="1">
    <citation type="submission" date="2017-03" db="EMBL/GenBank/DDBJ databases">
        <title>Widespread Adenine N6-methylation of Active Genes in Fungi.</title>
        <authorList>
            <consortium name="DOE Joint Genome Institute"/>
            <person name="Mondo S.J."/>
            <person name="Dannebaum R.O."/>
            <person name="Kuo R.C."/>
            <person name="Louie K.B."/>
            <person name="Bewick A.J."/>
            <person name="Labutti K."/>
            <person name="Haridas S."/>
            <person name="Kuo A."/>
            <person name="Salamov A."/>
            <person name="Ahrendt S.R."/>
            <person name="Lau R."/>
            <person name="Bowen B.P."/>
            <person name="Lipzen A."/>
            <person name="Sullivan W."/>
            <person name="Andreopoulos W.B."/>
            <person name="Clum A."/>
            <person name="Lindquist E."/>
            <person name="Daum C."/>
            <person name="Northen T.R."/>
            <person name="Ramamoorthy G."/>
            <person name="Schmitz R.J."/>
            <person name="Gryganskyi A."/>
            <person name="Culley D."/>
            <person name="Magnuson J."/>
            <person name="James T.Y."/>
            <person name="O'Malley M.A."/>
            <person name="Stajich J.E."/>
            <person name="Spatafora J.W."/>
            <person name="Visel A."/>
            <person name="Grigoriev I.V."/>
        </authorList>
    </citation>
    <scope>NUCLEOTIDE SEQUENCE [LARGE SCALE GENOMIC DNA]</scope>
    <source>
        <strain evidence="5 6">NRRL Y-17943</strain>
    </source>
</reference>
<dbReference type="OrthoDB" id="10257697at2759"/>
<protein>
    <submittedName>
        <fullName evidence="5">Cytochrome b5-like heme/steroid binding domain-containing protein</fullName>
    </submittedName>
</protein>
<dbReference type="FunFam" id="3.10.120.10:FF:000003">
    <property type="entry name" value="membrane-associated progesterone receptor component 1"/>
    <property type="match status" value="1"/>
</dbReference>
<evidence type="ECO:0000256" key="3">
    <source>
        <dbReference type="SAM" id="Phobius"/>
    </source>
</evidence>
<dbReference type="PANTHER" id="PTHR10281">
    <property type="entry name" value="MEMBRANE-ASSOCIATED PROGESTERONE RECEPTOR COMPONENT-RELATED"/>
    <property type="match status" value="1"/>
</dbReference>
<dbReference type="GO" id="GO:0016020">
    <property type="term" value="C:membrane"/>
    <property type="evidence" value="ECO:0007669"/>
    <property type="project" value="TreeGrafter"/>
</dbReference>
<accession>A0A1Y1UBW2</accession>
<name>A0A1Y1UBW2_9TREE</name>
<dbReference type="SMART" id="SM01117">
    <property type="entry name" value="Cyt-b5"/>
    <property type="match status" value="1"/>
</dbReference>
<dbReference type="Gene3D" id="3.10.120.10">
    <property type="entry name" value="Cytochrome b5-like heme/steroid binding domain"/>
    <property type="match status" value="1"/>
</dbReference>
<evidence type="ECO:0000313" key="5">
    <source>
        <dbReference type="EMBL" id="ORX35024.1"/>
    </source>
</evidence>
<keyword evidence="3" id="KW-0812">Transmembrane</keyword>
<dbReference type="InterPro" id="IPR036400">
    <property type="entry name" value="Cyt_B5-like_heme/steroid_sf"/>
</dbReference>
<feature type="region of interest" description="Disordered" evidence="2">
    <location>
        <begin position="1"/>
        <end position="54"/>
    </location>
</feature>
<comment type="caution">
    <text evidence="5">The sequence shown here is derived from an EMBL/GenBank/DDBJ whole genome shotgun (WGS) entry which is preliminary data.</text>
</comment>
<keyword evidence="3" id="KW-1133">Transmembrane helix</keyword>
<feature type="domain" description="Cytochrome b5 heme-binding" evidence="4">
    <location>
        <begin position="136"/>
        <end position="233"/>
    </location>
</feature>
<evidence type="ECO:0000256" key="2">
    <source>
        <dbReference type="SAM" id="MobiDB-lite"/>
    </source>
</evidence>